<comment type="pathway">
    <text evidence="13">Cell wall biogenesis; peptidoglycan biosynthesis.</text>
</comment>
<dbReference type="NCBIfam" id="NF002528">
    <property type="entry name" value="PRK01966.1-4"/>
    <property type="match status" value="1"/>
</dbReference>
<dbReference type="HAMAP" id="MF_00047">
    <property type="entry name" value="Dala_Dala_lig"/>
    <property type="match status" value="1"/>
</dbReference>
<keyword evidence="4 13" id="KW-0436">Ligase</keyword>
<dbReference type="PANTHER" id="PTHR23132">
    <property type="entry name" value="D-ALANINE--D-ALANINE LIGASE"/>
    <property type="match status" value="1"/>
</dbReference>
<dbReference type="EMBL" id="BAAAYG010000007">
    <property type="protein sequence ID" value="GAA3285734.1"/>
    <property type="molecule type" value="Genomic_DNA"/>
</dbReference>
<dbReference type="InterPro" id="IPR011127">
    <property type="entry name" value="Dala_Dala_lig_N"/>
</dbReference>
<proteinExistence type="inferred from homology"/>
<dbReference type="InterPro" id="IPR000291">
    <property type="entry name" value="D-Ala_lig_Van_CS"/>
</dbReference>
<dbReference type="InterPro" id="IPR016185">
    <property type="entry name" value="PreATP-grasp_dom_sf"/>
</dbReference>
<keyword evidence="10 13" id="KW-0573">Peptidoglycan synthesis</keyword>
<dbReference type="GO" id="GO:0016874">
    <property type="term" value="F:ligase activity"/>
    <property type="evidence" value="ECO:0007669"/>
    <property type="project" value="UniProtKB-KW"/>
</dbReference>
<evidence type="ECO:0000256" key="9">
    <source>
        <dbReference type="ARBA" id="ARBA00022960"/>
    </source>
</evidence>
<evidence type="ECO:0000256" key="6">
    <source>
        <dbReference type="ARBA" id="ARBA00022741"/>
    </source>
</evidence>
<comment type="similarity">
    <text evidence="3 13">Belongs to the D-alanine--D-alanine ligase family.</text>
</comment>
<evidence type="ECO:0000256" key="7">
    <source>
        <dbReference type="ARBA" id="ARBA00022840"/>
    </source>
</evidence>
<comment type="cofactor">
    <cofactor evidence="2">
        <name>Mg(2+)</name>
        <dbReference type="ChEBI" id="CHEBI:18420"/>
    </cofactor>
</comment>
<dbReference type="Gene3D" id="3.40.50.20">
    <property type="match status" value="1"/>
</dbReference>
<evidence type="ECO:0000256" key="10">
    <source>
        <dbReference type="ARBA" id="ARBA00022984"/>
    </source>
</evidence>
<keyword evidence="13" id="KW-0963">Cytoplasm</keyword>
<evidence type="ECO:0000256" key="14">
    <source>
        <dbReference type="PROSITE-ProRule" id="PRU00409"/>
    </source>
</evidence>
<comment type="function">
    <text evidence="13">Cell wall formation.</text>
</comment>
<comment type="cofactor">
    <cofactor evidence="1">
        <name>Mn(2+)</name>
        <dbReference type="ChEBI" id="CHEBI:29035"/>
    </cofactor>
</comment>
<dbReference type="InterPro" id="IPR005905">
    <property type="entry name" value="D_ala_D_ala"/>
</dbReference>
<evidence type="ECO:0000256" key="5">
    <source>
        <dbReference type="ARBA" id="ARBA00022723"/>
    </source>
</evidence>
<keyword evidence="11" id="KW-0464">Manganese</keyword>
<dbReference type="PROSITE" id="PS00843">
    <property type="entry name" value="DALA_DALA_LIGASE_1"/>
    <property type="match status" value="1"/>
</dbReference>
<dbReference type="Pfam" id="PF01820">
    <property type="entry name" value="Dala_Dala_lig_N"/>
    <property type="match status" value="1"/>
</dbReference>
<comment type="caution">
    <text evidence="17">The sequence shown here is derived from an EMBL/GenBank/DDBJ whole genome shotgun (WGS) entry which is preliminary data.</text>
</comment>
<dbReference type="Proteomes" id="UP001501736">
    <property type="component" value="Unassembled WGS sequence"/>
</dbReference>
<dbReference type="SUPFAM" id="SSF56059">
    <property type="entry name" value="Glutathione synthetase ATP-binding domain-like"/>
    <property type="match status" value="1"/>
</dbReference>
<feature type="region of interest" description="Disordered" evidence="15">
    <location>
        <begin position="1"/>
        <end position="23"/>
    </location>
</feature>
<dbReference type="Gene3D" id="3.30.1490.20">
    <property type="entry name" value="ATP-grasp fold, A domain"/>
    <property type="match status" value="1"/>
</dbReference>
<evidence type="ECO:0000256" key="2">
    <source>
        <dbReference type="ARBA" id="ARBA00001946"/>
    </source>
</evidence>
<evidence type="ECO:0000259" key="16">
    <source>
        <dbReference type="PROSITE" id="PS50975"/>
    </source>
</evidence>
<evidence type="ECO:0000256" key="4">
    <source>
        <dbReference type="ARBA" id="ARBA00022598"/>
    </source>
</evidence>
<dbReference type="NCBIfam" id="TIGR01205">
    <property type="entry name" value="D_ala_D_alaTIGR"/>
    <property type="match status" value="1"/>
</dbReference>
<evidence type="ECO:0000256" key="15">
    <source>
        <dbReference type="SAM" id="MobiDB-lite"/>
    </source>
</evidence>
<keyword evidence="9 13" id="KW-0133">Cell shape</keyword>
<evidence type="ECO:0000256" key="11">
    <source>
        <dbReference type="ARBA" id="ARBA00023211"/>
    </source>
</evidence>
<keyword evidence="5" id="KW-0479">Metal-binding</keyword>
<keyword evidence="8" id="KW-0460">Magnesium</keyword>
<dbReference type="InterPro" id="IPR013815">
    <property type="entry name" value="ATP_grasp_subdomain_1"/>
</dbReference>
<evidence type="ECO:0000313" key="18">
    <source>
        <dbReference type="Proteomes" id="UP001501736"/>
    </source>
</evidence>
<evidence type="ECO:0000256" key="12">
    <source>
        <dbReference type="ARBA" id="ARBA00023316"/>
    </source>
</evidence>
<dbReference type="Pfam" id="PF07478">
    <property type="entry name" value="Dala_Dala_lig_C"/>
    <property type="match status" value="1"/>
</dbReference>
<keyword evidence="7 14" id="KW-0067">ATP-binding</keyword>
<dbReference type="PIRSF" id="PIRSF039102">
    <property type="entry name" value="Ddl/VanB"/>
    <property type="match status" value="1"/>
</dbReference>
<keyword evidence="18" id="KW-1185">Reference proteome</keyword>
<dbReference type="EC" id="6.3.2.4" evidence="13"/>
<evidence type="ECO:0000256" key="3">
    <source>
        <dbReference type="ARBA" id="ARBA00010871"/>
    </source>
</evidence>
<evidence type="ECO:0000256" key="1">
    <source>
        <dbReference type="ARBA" id="ARBA00001936"/>
    </source>
</evidence>
<keyword evidence="6 14" id="KW-0547">Nucleotide-binding</keyword>
<comment type="catalytic activity">
    <reaction evidence="13">
        <text>2 D-alanine + ATP = D-alanyl-D-alanine + ADP + phosphate + H(+)</text>
        <dbReference type="Rhea" id="RHEA:11224"/>
        <dbReference type="ChEBI" id="CHEBI:15378"/>
        <dbReference type="ChEBI" id="CHEBI:30616"/>
        <dbReference type="ChEBI" id="CHEBI:43474"/>
        <dbReference type="ChEBI" id="CHEBI:57416"/>
        <dbReference type="ChEBI" id="CHEBI:57822"/>
        <dbReference type="ChEBI" id="CHEBI:456216"/>
        <dbReference type="EC" id="6.3.2.4"/>
    </reaction>
</comment>
<dbReference type="InterPro" id="IPR011761">
    <property type="entry name" value="ATP-grasp"/>
</dbReference>
<dbReference type="PROSITE" id="PS50975">
    <property type="entry name" value="ATP_GRASP"/>
    <property type="match status" value="1"/>
</dbReference>
<dbReference type="SUPFAM" id="SSF52440">
    <property type="entry name" value="PreATP-grasp domain"/>
    <property type="match status" value="1"/>
</dbReference>
<dbReference type="InterPro" id="IPR011095">
    <property type="entry name" value="Dala_Dala_lig_C"/>
</dbReference>
<name>A0ABP6RDB0_9MICC</name>
<dbReference type="PROSITE" id="PS00844">
    <property type="entry name" value="DALA_DALA_LIGASE_2"/>
    <property type="match status" value="1"/>
</dbReference>
<dbReference type="PANTHER" id="PTHR23132:SF25">
    <property type="entry name" value="D-ALANINE--D-ALANINE LIGASE A"/>
    <property type="match status" value="1"/>
</dbReference>
<organism evidence="17 18">
    <name type="scientific">Nesterenkonia halobia</name>
    <dbReference type="NCBI Taxonomy" id="37922"/>
    <lineage>
        <taxon>Bacteria</taxon>
        <taxon>Bacillati</taxon>
        <taxon>Actinomycetota</taxon>
        <taxon>Actinomycetes</taxon>
        <taxon>Micrococcales</taxon>
        <taxon>Micrococcaceae</taxon>
        <taxon>Nesterenkonia</taxon>
    </lineage>
</organism>
<reference evidence="18" key="1">
    <citation type="journal article" date="2019" name="Int. J. Syst. Evol. Microbiol.">
        <title>The Global Catalogue of Microorganisms (GCM) 10K type strain sequencing project: providing services to taxonomists for standard genome sequencing and annotation.</title>
        <authorList>
            <consortium name="The Broad Institute Genomics Platform"/>
            <consortium name="The Broad Institute Genome Sequencing Center for Infectious Disease"/>
            <person name="Wu L."/>
            <person name="Ma J."/>
        </authorList>
    </citation>
    <scope>NUCLEOTIDE SEQUENCE [LARGE SCALE GENOMIC DNA]</scope>
    <source>
        <strain evidence="18">JCM 11483</strain>
    </source>
</reference>
<gene>
    <name evidence="13" type="primary">ddl</name>
    <name evidence="17" type="ORF">GCM10020260_18920</name>
</gene>
<sequence>MSDAPSHHSVPDPAASGDVGAVGPEARRPRVLVLYGGQSSEHAVSCVTAAGVLEAVDGEQFDVVPVGVTAAGQWTRPAIDPRTHAFVPGDDLPRVVPTEATVQLHSGPSGSAERGAELLEIGADGSAESLGTVDVVLPLLHGPFGEDGTLQGLLETVGVPYVGAGVLASAVGMDKHFMKVAFTAAGLRVGPYETVTARQWAADPDAARERLRGLRLPVFVKPARAGSSMGITRVEDWEQLDPAIAGAQKHDPKVIVEEGIDGREIECGVLDGRDGAAPRASLPGEIVVHDGGESHQFYDFTAKYTDAAAADLSCPADLPEEVTAEVRRQAVVAFEAVDGEGLSRVDFFCAEDGSVTVNEINTMPGFTPISMYPQMWRATGLDYRELITELITLARQRPVGLR</sequence>
<evidence type="ECO:0000256" key="13">
    <source>
        <dbReference type="HAMAP-Rule" id="MF_00047"/>
    </source>
</evidence>
<comment type="subcellular location">
    <subcellularLocation>
        <location evidence="13">Cytoplasm</location>
    </subcellularLocation>
</comment>
<evidence type="ECO:0000313" key="17">
    <source>
        <dbReference type="EMBL" id="GAA3285734.1"/>
    </source>
</evidence>
<dbReference type="Gene3D" id="3.30.470.20">
    <property type="entry name" value="ATP-grasp fold, B domain"/>
    <property type="match status" value="1"/>
</dbReference>
<accession>A0ABP6RDB0</accession>
<feature type="domain" description="ATP-grasp" evidence="16">
    <location>
        <begin position="179"/>
        <end position="392"/>
    </location>
</feature>
<feature type="compositionally biased region" description="Basic and acidic residues" evidence="15">
    <location>
        <begin position="1"/>
        <end position="10"/>
    </location>
</feature>
<evidence type="ECO:0000256" key="8">
    <source>
        <dbReference type="ARBA" id="ARBA00022842"/>
    </source>
</evidence>
<keyword evidence="12 13" id="KW-0961">Cell wall biogenesis/degradation</keyword>
<protein>
    <recommendedName>
        <fullName evidence="13">D-alanine--D-alanine ligase</fullName>
        <ecNumber evidence="13">6.3.2.4</ecNumber>
    </recommendedName>
    <alternativeName>
        <fullName evidence="13">D-Ala-D-Ala ligase</fullName>
    </alternativeName>
    <alternativeName>
        <fullName evidence="13">D-alanylalanine synthetase</fullName>
    </alternativeName>
</protein>